<dbReference type="GO" id="GO:0022857">
    <property type="term" value="F:transmembrane transporter activity"/>
    <property type="evidence" value="ECO:0007669"/>
    <property type="project" value="InterPro"/>
</dbReference>
<evidence type="ECO:0000313" key="9">
    <source>
        <dbReference type="Proteomes" id="UP000311382"/>
    </source>
</evidence>
<feature type="transmembrane region" description="Helical" evidence="6">
    <location>
        <begin position="393"/>
        <end position="415"/>
    </location>
</feature>
<evidence type="ECO:0000256" key="2">
    <source>
        <dbReference type="ARBA" id="ARBA00022692"/>
    </source>
</evidence>
<comment type="caution">
    <text evidence="8">The sequence shown here is derived from an EMBL/GenBank/DDBJ whole genome shotgun (WGS) entry which is preliminary data.</text>
</comment>
<feature type="transmembrane region" description="Helical" evidence="6">
    <location>
        <begin position="213"/>
        <end position="233"/>
    </location>
</feature>
<name>A0A5C5FUW3_9BASI</name>
<dbReference type="PANTHER" id="PTHR23502">
    <property type="entry name" value="MAJOR FACILITATOR SUPERFAMILY"/>
    <property type="match status" value="1"/>
</dbReference>
<feature type="transmembrane region" description="Helical" evidence="6">
    <location>
        <begin position="421"/>
        <end position="447"/>
    </location>
</feature>
<feature type="transmembrane region" description="Helical" evidence="6">
    <location>
        <begin position="93"/>
        <end position="114"/>
    </location>
</feature>
<dbReference type="Pfam" id="PF07690">
    <property type="entry name" value="MFS_1"/>
    <property type="match status" value="1"/>
</dbReference>
<evidence type="ECO:0000256" key="3">
    <source>
        <dbReference type="ARBA" id="ARBA00022989"/>
    </source>
</evidence>
<evidence type="ECO:0000256" key="4">
    <source>
        <dbReference type="ARBA" id="ARBA00023136"/>
    </source>
</evidence>
<dbReference type="Proteomes" id="UP000311382">
    <property type="component" value="Unassembled WGS sequence"/>
</dbReference>
<dbReference type="Gene3D" id="1.20.1250.20">
    <property type="entry name" value="MFS general substrate transporter like domains"/>
    <property type="match status" value="1"/>
</dbReference>
<evidence type="ECO:0000256" key="5">
    <source>
        <dbReference type="SAM" id="MobiDB-lite"/>
    </source>
</evidence>
<evidence type="ECO:0000256" key="1">
    <source>
        <dbReference type="ARBA" id="ARBA00004141"/>
    </source>
</evidence>
<keyword evidence="9" id="KW-1185">Reference proteome</keyword>
<feature type="region of interest" description="Disordered" evidence="5">
    <location>
        <begin position="1"/>
        <end position="75"/>
    </location>
</feature>
<keyword evidence="4 6" id="KW-0472">Membrane</keyword>
<dbReference type="PROSITE" id="PS50850">
    <property type="entry name" value="MFS"/>
    <property type="match status" value="1"/>
</dbReference>
<dbReference type="EMBL" id="SOZI01000076">
    <property type="protein sequence ID" value="TNY20086.1"/>
    <property type="molecule type" value="Genomic_DNA"/>
</dbReference>
<feature type="transmembrane region" description="Helical" evidence="6">
    <location>
        <begin position="301"/>
        <end position="328"/>
    </location>
</feature>
<dbReference type="STRING" id="5288.A0A5C5FUW3"/>
<feature type="domain" description="Major facilitator superfamily (MFS) profile" evidence="7">
    <location>
        <begin position="85"/>
        <end position="525"/>
    </location>
</feature>
<protein>
    <submittedName>
        <fullName evidence="8">Major facilitator superfamily domain-containing protein</fullName>
    </submittedName>
</protein>
<dbReference type="InterPro" id="IPR011701">
    <property type="entry name" value="MFS"/>
</dbReference>
<evidence type="ECO:0000256" key="6">
    <source>
        <dbReference type="SAM" id="Phobius"/>
    </source>
</evidence>
<feature type="transmembrane region" description="Helical" evidence="6">
    <location>
        <begin position="487"/>
        <end position="509"/>
    </location>
</feature>
<evidence type="ECO:0000259" key="7">
    <source>
        <dbReference type="PROSITE" id="PS50850"/>
    </source>
</evidence>
<dbReference type="CDD" id="cd17323">
    <property type="entry name" value="MFS_Tpo1_MDR_like"/>
    <property type="match status" value="1"/>
</dbReference>
<comment type="subcellular location">
    <subcellularLocation>
        <location evidence="1">Membrane</location>
        <topology evidence="1">Multi-pass membrane protein</topology>
    </subcellularLocation>
</comment>
<feature type="compositionally biased region" description="Low complexity" evidence="5">
    <location>
        <begin position="32"/>
        <end position="49"/>
    </location>
</feature>
<feature type="transmembrane region" description="Helical" evidence="6">
    <location>
        <begin position="161"/>
        <end position="184"/>
    </location>
</feature>
<evidence type="ECO:0000313" key="8">
    <source>
        <dbReference type="EMBL" id="TNY20086.1"/>
    </source>
</evidence>
<keyword evidence="3 6" id="KW-1133">Transmembrane helix</keyword>
<dbReference type="InterPro" id="IPR020846">
    <property type="entry name" value="MFS_dom"/>
</dbReference>
<sequence length="525" mass="56146">MSDSTSAHTASLEKPFGAIDEDLEKQLDGGDSTAPTTAEEGATGESPASRGLEDKAQPARPTLPPGRLADDDPLSPVSWTTGKKILVDMVLNLWVLSLTYSSTAYVASVPALIGRFGVSRTVALLGVTLQVLGFAAGPLIFGPSSELYGRRPVYTACGLFYSAFAFGVCFAPSMAGLLVFRFLVGFFGSAQINNVPASIGDFSTPASRGPYSIVYAICAFGGPTLGPLCSAFIETDVGYRWNLRVMAIFCTVTSILAAFVPETHHPTLIRRRAEKESGEVVARKSASDVLRVYKGALSRPFIFLFTEPIVLFVSLYLSVLYGILYGFFPAFSVVWVETRGWSAKSFGLTYISLGLGFVLGAVAQAILGTKLYVSAIKKAAERGDSTVPAEARLSLVLVGSIICPLSLFLFAWTAPYPDVHWIVPCIGEALFGTSMLLVFTSCIPYLIDAYQMHAASALAAGMASRALIGCVFPLFTLPMYHRLTVQGATSLFAGISCLCVPIPVLFMRYGPGLRQRSRYAAAHKA</sequence>
<feature type="transmembrane region" description="Helical" evidence="6">
    <location>
        <begin position="121"/>
        <end position="141"/>
    </location>
</feature>
<keyword evidence="2 6" id="KW-0812">Transmembrane</keyword>
<dbReference type="GO" id="GO:0005886">
    <property type="term" value="C:plasma membrane"/>
    <property type="evidence" value="ECO:0007669"/>
    <property type="project" value="TreeGrafter"/>
</dbReference>
<dbReference type="InterPro" id="IPR036259">
    <property type="entry name" value="MFS_trans_sf"/>
</dbReference>
<organism evidence="8 9">
    <name type="scientific">Rhodotorula diobovata</name>
    <dbReference type="NCBI Taxonomy" id="5288"/>
    <lineage>
        <taxon>Eukaryota</taxon>
        <taxon>Fungi</taxon>
        <taxon>Dikarya</taxon>
        <taxon>Basidiomycota</taxon>
        <taxon>Pucciniomycotina</taxon>
        <taxon>Microbotryomycetes</taxon>
        <taxon>Sporidiobolales</taxon>
        <taxon>Sporidiobolaceae</taxon>
        <taxon>Rhodotorula</taxon>
    </lineage>
</organism>
<gene>
    <name evidence="8" type="ORF">DMC30DRAFT_270665</name>
</gene>
<dbReference type="PANTHER" id="PTHR23502:SF184">
    <property type="entry name" value="MAJOR FACILITATOR SUPERFAMILY (MFS) PROFILE DOMAIN-CONTAINING PROTEIN"/>
    <property type="match status" value="1"/>
</dbReference>
<dbReference type="AlphaFoldDB" id="A0A5C5FUW3"/>
<accession>A0A5C5FUW3</accession>
<dbReference type="OrthoDB" id="6770063at2759"/>
<feature type="transmembrane region" description="Helical" evidence="6">
    <location>
        <begin position="348"/>
        <end position="373"/>
    </location>
</feature>
<reference evidence="8 9" key="1">
    <citation type="submission" date="2019-03" db="EMBL/GenBank/DDBJ databases">
        <title>Rhodosporidium diobovatum UCD-FST 08-225 genome sequencing, assembly, and annotation.</title>
        <authorList>
            <person name="Fakankun I.U."/>
            <person name="Fristensky B."/>
            <person name="Levin D.B."/>
        </authorList>
    </citation>
    <scope>NUCLEOTIDE SEQUENCE [LARGE SCALE GENOMIC DNA]</scope>
    <source>
        <strain evidence="8 9">UCD-FST 08-225</strain>
    </source>
</reference>
<dbReference type="SUPFAM" id="SSF103473">
    <property type="entry name" value="MFS general substrate transporter"/>
    <property type="match status" value="1"/>
</dbReference>
<feature type="transmembrane region" description="Helical" evidence="6">
    <location>
        <begin position="454"/>
        <end position="475"/>
    </location>
</feature>
<proteinExistence type="predicted"/>